<dbReference type="RefSeq" id="XP_013262165.1">
    <property type="nucleotide sequence ID" value="XM_013406711.1"/>
</dbReference>
<organism evidence="9 10">
    <name type="scientific">Exophiala aquamarina CBS 119918</name>
    <dbReference type="NCBI Taxonomy" id="1182545"/>
    <lineage>
        <taxon>Eukaryota</taxon>
        <taxon>Fungi</taxon>
        <taxon>Dikarya</taxon>
        <taxon>Ascomycota</taxon>
        <taxon>Pezizomycotina</taxon>
        <taxon>Eurotiomycetes</taxon>
        <taxon>Chaetothyriomycetidae</taxon>
        <taxon>Chaetothyriales</taxon>
        <taxon>Herpotrichiellaceae</taxon>
        <taxon>Exophiala</taxon>
    </lineage>
</organism>
<evidence type="ECO:0000256" key="5">
    <source>
        <dbReference type="ARBA" id="ARBA00023126"/>
    </source>
</evidence>
<evidence type="ECO:0000256" key="7">
    <source>
        <dbReference type="PIRSR" id="PIRSR000109-1"/>
    </source>
</evidence>
<evidence type="ECO:0000313" key="10">
    <source>
        <dbReference type="Proteomes" id="UP000027920"/>
    </source>
</evidence>
<evidence type="ECO:0000313" key="9">
    <source>
        <dbReference type="EMBL" id="KEF59575.1"/>
    </source>
</evidence>
<feature type="domain" description="6-phosphogluconate dehydrogenase C-terminal" evidence="8">
    <location>
        <begin position="189"/>
        <end position="499"/>
    </location>
</feature>
<dbReference type="SUPFAM" id="SSF48179">
    <property type="entry name" value="6-phosphogluconate dehydrogenase C-terminal domain-like"/>
    <property type="match status" value="1"/>
</dbReference>
<comment type="function">
    <text evidence="6">Catalyzes the oxidative decarboxylation of 6-phosphogluconate to ribulose 5-phosphate and CO(2), with concomitant reduction of NADP to NADPH.</text>
</comment>
<dbReference type="GeneID" id="25279352"/>
<dbReference type="InterPro" id="IPR008927">
    <property type="entry name" value="6-PGluconate_DH-like_C_sf"/>
</dbReference>
<dbReference type="AlphaFoldDB" id="A0A072PVH1"/>
<feature type="active site" description="Proton donor" evidence="7">
    <location>
        <position position="200"/>
    </location>
</feature>
<dbReference type="Pfam" id="PF03446">
    <property type="entry name" value="NAD_binding_2"/>
    <property type="match status" value="1"/>
</dbReference>
<comment type="catalytic activity">
    <reaction evidence="6">
        <text>6-phospho-D-gluconate + NADP(+) = D-ribulose 5-phosphate + CO2 + NADPH</text>
        <dbReference type="Rhea" id="RHEA:10116"/>
        <dbReference type="ChEBI" id="CHEBI:16526"/>
        <dbReference type="ChEBI" id="CHEBI:57783"/>
        <dbReference type="ChEBI" id="CHEBI:58121"/>
        <dbReference type="ChEBI" id="CHEBI:58349"/>
        <dbReference type="ChEBI" id="CHEBI:58759"/>
        <dbReference type="EC" id="1.1.1.44"/>
    </reaction>
</comment>
<dbReference type="VEuPathDB" id="FungiDB:A1O9_04420"/>
<accession>A0A072PVH1</accession>
<comment type="subunit">
    <text evidence="6">Homodimer.</text>
</comment>
<comment type="pathway">
    <text evidence="1 6">Carbohydrate degradation; pentose phosphate pathway; D-ribulose 5-phosphate from D-glucose 6-phosphate (oxidative stage): step 3/3.</text>
</comment>
<dbReference type="GO" id="GO:0050661">
    <property type="term" value="F:NADP binding"/>
    <property type="evidence" value="ECO:0007669"/>
    <property type="project" value="InterPro"/>
</dbReference>
<dbReference type="FunFam" id="3.40.50.720:FF:000634">
    <property type="entry name" value="6-phosphogluconate dehydrogenase, decarboxylating"/>
    <property type="match status" value="1"/>
</dbReference>
<evidence type="ECO:0000256" key="6">
    <source>
        <dbReference type="PIRNR" id="PIRNR000109"/>
    </source>
</evidence>
<keyword evidence="4" id="KW-0311">Gluconate utilization</keyword>
<dbReference type="STRING" id="1182545.A0A072PVH1"/>
<name>A0A072PVH1_9EURO</name>
<dbReference type="InterPro" id="IPR036291">
    <property type="entry name" value="NAD(P)-bd_dom_sf"/>
</dbReference>
<keyword evidence="3 6" id="KW-0560">Oxidoreductase</keyword>
<keyword evidence="6" id="KW-0521">NADP</keyword>
<proteinExistence type="inferred from homology"/>
<feature type="active site" description="Proton acceptor" evidence="7">
    <location>
        <position position="193"/>
    </location>
</feature>
<dbReference type="SMART" id="SM01350">
    <property type="entry name" value="6PGD"/>
    <property type="match status" value="1"/>
</dbReference>
<dbReference type="EC" id="1.1.1.44" evidence="6"/>
<evidence type="ECO:0000256" key="2">
    <source>
        <dbReference type="ARBA" id="ARBA00008419"/>
    </source>
</evidence>
<dbReference type="SUPFAM" id="SSF51735">
    <property type="entry name" value="NAD(P)-binding Rossmann-fold domains"/>
    <property type="match status" value="1"/>
</dbReference>
<dbReference type="Gene3D" id="3.40.50.720">
    <property type="entry name" value="NAD(P)-binding Rossmann-like Domain"/>
    <property type="match status" value="1"/>
</dbReference>
<dbReference type="HOGENOM" id="CLU_024540_4_0_1"/>
<keyword evidence="5 6" id="KW-0570">Pentose shunt</keyword>
<dbReference type="Pfam" id="PF00393">
    <property type="entry name" value="6PGD"/>
    <property type="match status" value="1"/>
</dbReference>
<evidence type="ECO:0000259" key="8">
    <source>
        <dbReference type="SMART" id="SM01350"/>
    </source>
</evidence>
<dbReference type="GO" id="GO:0004616">
    <property type="term" value="F:phosphogluconate dehydrogenase (decarboxylating) activity"/>
    <property type="evidence" value="ECO:0007669"/>
    <property type="project" value="UniProtKB-EC"/>
</dbReference>
<gene>
    <name evidence="9" type="ORF">A1O9_04420</name>
</gene>
<dbReference type="Proteomes" id="UP000027920">
    <property type="component" value="Unassembled WGS sequence"/>
</dbReference>
<dbReference type="EMBL" id="AMGV01000003">
    <property type="protein sequence ID" value="KEF59575.1"/>
    <property type="molecule type" value="Genomic_DNA"/>
</dbReference>
<dbReference type="InterPro" id="IPR013328">
    <property type="entry name" value="6PGD_dom2"/>
</dbReference>
<dbReference type="PIRSF" id="PIRSF000109">
    <property type="entry name" value="6PGD"/>
    <property type="match status" value="1"/>
</dbReference>
<dbReference type="PANTHER" id="PTHR11811">
    <property type="entry name" value="6-PHOSPHOGLUCONATE DEHYDROGENASE"/>
    <property type="match status" value="1"/>
</dbReference>
<comment type="similarity">
    <text evidence="2 6">Belongs to the 6-phosphogluconate dehydrogenase family.</text>
</comment>
<dbReference type="InterPro" id="IPR006113">
    <property type="entry name" value="6PGDH_Gnd/GntZ"/>
</dbReference>
<evidence type="ECO:0000256" key="4">
    <source>
        <dbReference type="ARBA" id="ARBA00023064"/>
    </source>
</evidence>
<dbReference type="OrthoDB" id="434986at2759"/>
<keyword evidence="10" id="KW-1185">Reference proteome</keyword>
<sequence length="509" mass="56384">MGQSNGISVKKIGMIGVGNMGGMMSLLFAEHGVEVHFYDPSEENTHKLLDRAKEAKIKAKIFHEKDYKALCRCLDVPKIFVFSLPHGDIGDKTVEGLRPSLEPGDIIMDASNEHWLNTERRQGLLEPSGIHYIGMGVSGGYQSARHGPSISPGGSKEALSKIMPFLQKVAAKDKHGRPCTISVGPGGSGHYVKMVHNGIEQAMMSTLCEIWTIMHKNLNMSFEEIASVWASWNKSGSLRDNFLISIGVDICCTKDPNDASKFLLANIRDKVVQDTDETEGTGTWTCQEAFSLHVSAPTIAAAHLFRLQSADAARRLNVFKSLPKDFQIHPLEITSVSRHQLVADLHNAAYFSFLAAFIQGLHVILRASQKYSWQIDFASLMQLWRGGCIIQSDGITELLETAYRDNLHDTKDLLEHPLVIAQLCKTSAAIKRVVLHCGEANAYIPSISASLEYFKYSISTQLPTQFMEAELDYFGGHMFDLKSENPGKPVTGKHHFEWEPARGISEQNS</sequence>
<dbReference type="InterPro" id="IPR006115">
    <property type="entry name" value="6PGDH_NADP-bd"/>
</dbReference>
<dbReference type="PRINTS" id="PR00076">
    <property type="entry name" value="6PGDHDRGNASE"/>
</dbReference>
<protein>
    <recommendedName>
        <fullName evidence="6">6-phosphogluconate dehydrogenase, decarboxylating</fullName>
        <ecNumber evidence="6">1.1.1.44</ecNumber>
    </recommendedName>
</protein>
<dbReference type="Gene3D" id="1.10.1040.10">
    <property type="entry name" value="N-(1-d-carboxylethyl)-l-norvaline Dehydrogenase, domain 2"/>
    <property type="match status" value="1"/>
</dbReference>
<comment type="caution">
    <text evidence="9">The sequence shown here is derived from an EMBL/GenBank/DDBJ whole genome shotgun (WGS) entry which is preliminary data.</text>
</comment>
<dbReference type="InterPro" id="IPR006183">
    <property type="entry name" value="Pgluconate_DH"/>
</dbReference>
<evidence type="ECO:0000256" key="1">
    <source>
        <dbReference type="ARBA" id="ARBA00004874"/>
    </source>
</evidence>
<dbReference type="InterPro" id="IPR006114">
    <property type="entry name" value="6PGDH_C"/>
</dbReference>
<dbReference type="GO" id="GO:0006098">
    <property type="term" value="P:pentose-phosphate shunt"/>
    <property type="evidence" value="ECO:0007669"/>
    <property type="project" value="UniProtKB-UniPathway"/>
</dbReference>
<evidence type="ECO:0000256" key="3">
    <source>
        <dbReference type="ARBA" id="ARBA00023002"/>
    </source>
</evidence>
<reference evidence="9 10" key="1">
    <citation type="submission" date="2013-03" db="EMBL/GenBank/DDBJ databases">
        <title>The Genome Sequence of Exophiala aquamarina CBS 119918.</title>
        <authorList>
            <consortium name="The Broad Institute Genomics Platform"/>
            <person name="Cuomo C."/>
            <person name="de Hoog S."/>
            <person name="Gorbushina A."/>
            <person name="Walker B."/>
            <person name="Young S.K."/>
            <person name="Zeng Q."/>
            <person name="Gargeya S."/>
            <person name="Fitzgerald M."/>
            <person name="Haas B."/>
            <person name="Abouelleil A."/>
            <person name="Allen A.W."/>
            <person name="Alvarado L."/>
            <person name="Arachchi H.M."/>
            <person name="Berlin A.M."/>
            <person name="Chapman S.B."/>
            <person name="Gainer-Dewar J."/>
            <person name="Goldberg J."/>
            <person name="Griggs A."/>
            <person name="Gujja S."/>
            <person name="Hansen M."/>
            <person name="Howarth C."/>
            <person name="Imamovic A."/>
            <person name="Ireland A."/>
            <person name="Larimer J."/>
            <person name="McCowan C."/>
            <person name="Murphy C."/>
            <person name="Pearson M."/>
            <person name="Poon T.W."/>
            <person name="Priest M."/>
            <person name="Roberts A."/>
            <person name="Saif S."/>
            <person name="Shea T."/>
            <person name="Sisk P."/>
            <person name="Sykes S."/>
            <person name="Wortman J."/>
            <person name="Nusbaum C."/>
            <person name="Birren B."/>
        </authorList>
    </citation>
    <scope>NUCLEOTIDE SEQUENCE [LARGE SCALE GENOMIC DNA]</scope>
    <source>
        <strain evidence="9 10">CBS 119918</strain>
    </source>
</reference>
<dbReference type="UniPathway" id="UPA00115">
    <property type="reaction ID" value="UER00410"/>
</dbReference>
<dbReference type="GO" id="GO:0019521">
    <property type="term" value="P:D-gluconate metabolic process"/>
    <property type="evidence" value="ECO:0007669"/>
    <property type="project" value="UniProtKB-KW"/>
</dbReference>